<keyword evidence="4" id="KW-0732">Signal</keyword>
<dbReference type="InterPro" id="IPR036942">
    <property type="entry name" value="Beta-barrel_TonB_sf"/>
</dbReference>
<proteinExistence type="predicted"/>
<feature type="signal peptide" evidence="4">
    <location>
        <begin position="1"/>
        <end position="19"/>
    </location>
</feature>
<dbReference type="Gene3D" id="2.170.130.10">
    <property type="entry name" value="TonB-dependent receptor, plug domain"/>
    <property type="match status" value="1"/>
</dbReference>
<feature type="chain" id="PRO_5042273197" evidence="4">
    <location>
        <begin position="20"/>
        <end position="821"/>
    </location>
</feature>
<reference evidence="6 7" key="1">
    <citation type="submission" date="2018-11" db="EMBL/GenBank/DDBJ databases">
        <title>Novel bacteria species description.</title>
        <authorList>
            <person name="Han J.-H."/>
        </authorList>
    </citation>
    <scope>NUCLEOTIDE SEQUENCE [LARGE SCALE GENOMIC DNA]</scope>
    <source>
        <strain evidence="6 7">KCTC23259</strain>
    </source>
</reference>
<comment type="subcellular location">
    <subcellularLocation>
        <location evidence="1">Cell outer membrane</location>
    </subcellularLocation>
</comment>
<evidence type="ECO:0000256" key="4">
    <source>
        <dbReference type="SAM" id="SignalP"/>
    </source>
</evidence>
<dbReference type="SUPFAM" id="SSF56935">
    <property type="entry name" value="Porins"/>
    <property type="match status" value="1"/>
</dbReference>
<evidence type="ECO:0000256" key="3">
    <source>
        <dbReference type="ARBA" id="ARBA00023237"/>
    </source>
</evidence>
<evidence type="ECO:0000256" key="1">
    <source>
        <dbReference type="ARBA" id="ARBA00004442"/>
    </source>
</evidence>
<protein>
    <submittedName>
        <fullName evidence="6">TonB-dependent receptor</fullName>
    </submittedName>
</protein>
<dbReference type="AlphaFoldDB" id="A0AAE3H4H9"/>
<dbReference type="Gene3D" id="2.40.170.20">
    <property type="entry name" value="TonB-dependent receptor, beta-barrel domain"/>
    <property type="match status" value="1"/>
</dbReference>
<dbReference type="PANTHER" id="PTHR40980:SF4">
    <property type="entry name" value="TONB-DEPENDENT RECEPTOR-LIKE BETA-BARREL DOMAIN-CONTAINING PROTEIN"/>
    <property type="match status" value="1"/>
</dbReference>
<sequence>MKKLLQLTFALLATMNSFAQNSGSVTGVVLDEKNEILPFTNVLLLKAKDSTLAKAVTSDIEGKYLIENAPFNQYLLKISMVGYGEIYTPKFILNEANPNFKFEPIKLSLQTQMLKEVSVTAKKPFIEQQIDKTVVNVENSIVASGNTLLEILEKSPGVVVDRQNNALKLKNKDGVMVMIDGRRNFLSNEALIQFLSNLNSEQVASIEIITNPSSKYDAQGNSGIINIKLKKNLSFGTNGTLTVSAGNTFLPDAPNDLYRLSTNLSLNHRNKKWNIYGNINPGKNTWYNDNTLVRSTNYEGLRSEFNQKSQRNGSGVFTNGKIGADYFLSNKTTLGAMIDVNNWSGSGISSGLTNIVEIKNQTRTASSLIPGSTNDNDNFNVTANMNLKHNFNDKGKELTVDLDYSGFNNTANTNFENKFYDANNKLTDNLVQRNPTSTIIDILAAKFDFSIPTKNKAKLDFGAKSSYVKTDNDFVFEQMLDNNWINDDGKTNRFVYKEFVNAAYVNYGRQWKKVGLQSGLRAEYTISEGNSLTLNKVVPKEYLSLFPTLFVNHNISEKHATRYSYSRRIGRPNYQQLNPFLFFLDPYTFQKGNEFLNPQFTDNAEFTYSYKGASSISFGYSFTKDNMFDVIEQEDETRKTFQTTTNLEKVENFSVNVSFPVTVTKWWTMNNNISGYYNRYRDSNVSGGVLDIGNFAYNFYTGNTFSLKKGWSAEANMWYNSPNIFGIIRATKPQYAVNAGVQKVLNKKARLKLNVNDMFLTSFFNGKIDYQNIDLAVTNRWSSRRATLSFTYNFGNQNVKSARRRSTAAEDLKSRVGGGQG</sequence>
<keyword evidence="2" id="KW-0472">Membrane</keyword>
<organism evidence="6 7">
    <name type="scientific">Lacihabitans soyangensis</name>
    <dbReference type="NCBI Taxonomy" id="869394"/>
    <lineage>
        <taxon>Bacteria</taxon>
        <taxon>Pseudomonadati</taxon>
        <taxon>Bacteroidota</taxon>
        <taxon>Cytophagia</taxon>
        <taxon>Cytophagales</taxon>
        <taxon>Leadbetterellaceae</taxon>
        <taxon>Lacihabitans</taxon>
    </lineage>
</organism>
<name>A0AAE3H4H9_9BACT</name>
<accession>A0AAE3H4H9</accession>
<evidence type="ECO:0000256" key="2">
    <source>
        <dbReference type="ARBA" id="ARBA00023136"/>
    </source>
</evidence>
<dbReference type="GO" id="GO:0009279">
    <property type="term" value="C:cell outer membrane"/>
    <property type="evidence" value="ECO:0007669"/>
    <property type="project" value="UniProtKB-SubCell"/>
</dbReference>
<comment type="caution">
    <text evidence="6">The sequence shown here is derived from an EMBL/GenBank/DDBJ whole genome shotgun (WGS) entry which is preliminary data.</text>
</comment>
<evidence type="ECO:0000259" key="5">
    <source>
        <dbReference type="Pfam" id="PF14905"/>
    </source>
</evidence>
<feature type="domain" description="Outer membrane protein beta-barrel" evidence="5">
    <location>
        <begin position="389"/>
        <end position="792"/>
    </location>
</feature>
<keyword evidence="3" id="KW-0998">Cell outer membrane</keyword>
<dbReference type="Pfam" id="PF14905">
    <property type="entry name" value="OMP_b-brl_3"/>
    <property type="match status" value="1"/>
</dbReference>
<dbReference type="InterPro" id="IPR037066">
    <property type="entry name" value="Plug_dom_sf"/>
</dbReference>
<evidence type="ECO:0000313" key="7">
    <source>
        <dbReference type="Proteomes" id="UP001204144"/>
    </source>
</evidence>
<dbReference type="Pfam" id="PF13715">
    <property type="entry name" value="CarbopepD_reg_2"/>
    <property type="match status" value="1"/>
</dbReference>
<gene>
    <name evidence="6" type="ORF">EGI31_12405</name>
</gene>
<dbReference type="InterPro" id="IPR008969">
    <property type="entry name" value="CarboxyPept-like_regulatory"/>
</dbReference>
<keyword evidence="7" id="KW-1185">Reference proteome</keyword>
<dbReference type="InterPro" id="IPR041700">
    <property type="entry name" value="OMP_b-brl_3"/>
</dbReference>
<dbReference type="PANTHER" id="PTHR40980">
    <property type="entry name" value="PLUG DOMAIN-CONTAINING PROTEIN"/>
    <property type="match status" value="1"/>
</dbReference>
<dbReference type="EMBL" id="RJUF01000038">
    <property type="protein sequence ID" value="MCP9763756.1"/>
    <property type="molecule type" value="Genomic_DNA"/>
</dbReference>
<dbReference type="SUPFAM" id="SSF49464">
    <property type="entry name" value="Carboxypeptidase regulatory domain-like"/>
    <property type="match status" value="1"/>
</dbReference>
<evidence type="ECO:0000313" key="6">
    <source>
        <dbReference type="EMBL" id="MCP9763756.1"/>
    </source>
</evidence>
<keyword evidence="6" id="KW-0675">Receptor</keyword>
<dbReference type="RefSeq" id="WP_255037526.1">
    <property type="nucleotide sequence ID" value="NZ_RJUF01000038.1"/>
</dbReference>
<dbReference type="Proteomes" id="UP001204144">
    <property type="component" value="Unassembled WGS sequence"/>
</dbReference>